<dbReference type="GO" id="GO:0047632">
    <property type="term" value="F:agmatine deiminase activity"/>
    <property type="evidence" value="ECO:0007669"/>
    <property type="project" value="TreeGrafter"/>
</dbReference>
<dbReference type="InterPro" id="IPR007466">
    <property type="entry name" value="Peptidyl-Arg-deiminase_porph"/>
</dbReference>
<dbReference type="SUPFAM" id="SSF55909">
    <property type="entry name" value="Pentein"/>
    <property type="match status" value="1"/>
</dbReference>
<feature type="chain" id="PRO_5041943554" description="Agmatine deiminase" evidence="2">
    <location>
        <begin position="21"/>
        <end position="363"/>
    </location>
</feature>
<dbReference type="PANTHER" id="PTHR31377">
    <property type="entry name" value="AGMATINE DEIMINASE-RELATED"/>
    <property type="match status" value="1"/>
</dbReference>
<gene>
    <name evidence="3" type="ORF">CYCCA115_LOCUS1206</name>
</gene>
<reference evidence="3" key="1">
    <citation type="submission" date="2023-08" db="EMBL/GenBank/DDBJ databases">
        <authorList>
            <person name="Audoor S."/>
            <person name="Bilcke G."/>
        </authorList>
    </citation>
    <scope>NUCLEOTIDE SEQUENCE</scope>
</reference>
<evidence type="ECO:0000313" key="4">
    <source>
        <dbReference type="Proteomes" id="UP001295423"/>
    </source>
</evidence>
<evidence type="ECO:0000256" key="2">
    <source>
        <dbReference type="SAM" id="SignalP"/>
    </source>
</evidence>
<dbReference type="EMBL" id="CAKOGP040000003">
    <property type="protein sequence ID" value="CAJ1926336.1"/>
    <property type="molecule type" value="Genomic_DNA"/>
</dbReference>
<accession>A0AAD2CCP7</accession>
<dbReference type="GO" id="GO:0004668">
    <property type="term" value="F:protein-arginine deiminase activity"/>
    <property type="evidence" value="ECO:0007669"/>
    <property type="project" value="InterPro"/>
</dbReference>
<dbReference type="Pfam" id="PF04371">
    <property type="entry name" value="PAD_porph"/>
    <property type="match status" value="1"/>
</dbReference>
<dbReference type="GO" id="GO:0009446">
    <property type="term" value="P:putrescine biosynthetic process"/>
    <property type="evidence" value="ECO:0007669"/>
    <property type="project" value="InterPro"/>
</dbReference>
<organism evidence="3 4">
    <name type="scientific">Cylindrotheca closterium</name>
    <dbReference type="NCBI Taxonomy" id="2856"/>
    <lineage>
        <taxon>Eukaryota</taxon>
        <taxon>Sar</taxon>
        <taxon>Stramenopiles</taxon>
        <taxon>Ochrophyta</taxon>
        <taxon>Bacillariophyta</taxon>
        <taxon>Bacillariophyceae</taxon>
        <taxon>Bacillariophycidae</taxon>
        <taxon>Bacillariales</taxon>
        <taxon>Bacillariaceae</taxon>
        <taxon>Cylindrotheca</taxon>
    </lineage>
</organism>
<dbReference type="Proteomes" id="UP001295423">
    <property type="component" value="Unassembled WGS sequence"/>
</dbReference>
<dbReference type="Gene3D" id="3.75.10.10">
    <property type="entry name" value="L-arginine/glycine Amidinotransferase, Chain A"/>
    <property type="match status" value="1"/>
</dbReference>
<keyword evidence="2" id="KW-0732">Signal</keyword>
<dbReference type="AlphaFoldDB" id="A0AAD2CCP7"/>
<proteinExistence type="predicted"/>
<dbReference type="PANTHER" id="PTHR31377:SF0">
    <property type="entry name" value="AGMATINE DEIMINASE-RELATED"/>
    <property type="match status" value="1"/>
</dbReference>
<evidence type="ECO:0000313" key="3">
    <source>
        <dbReference type="EMBL" id="CAJ1926336.1"/>
    </source>
</evidence>
<evidence type="ECO:0008006" key="5">
    <source>
        <dbReference type="Google" id="ProtNLM"/>
    </source>
</evidence>
<comment type="caution">
    <text evidence="3">The sequence shown here is derived from an EMBL/GenBank/DDBJ whole genome shotgun (WGS) entry which is preliminary data.</text>
</comment>
<keyword evidence="4" id="KW-1185">Reference proteome</keyword>
<name>A0AAD2CCP7_9STRA</name>
<feature type="signal peptide" evidence="2">
    <location>
        <begin position="1"/>
        <end position="20"/>
    </location>
</feature>
<protein>
    <recommendedName>
        <fullName evidence="5">Agmatine deiminase</fullName>
    </recommendedName>
</protein>
<sequence length="363" mass="41712">MKSLLPCALITGWMFRIAKSQNLGEMTRISDPNNVFVLPSEDVKHEATWLQWPHNYGWDPRHIQRYEDIWVEMTRALHTGEKVRIIVYNWRQKRRVRNVLENNGLDMSQIQFYTYPTDDVWIRDNGPIFVQDQQGNMIVENWKFNGWGGKADWWYDDYIPRDVSWELYLPVTSIPMVNEGGSIEVDGRGTLMAKRSSILNDNRNPGATQAEVEAYFRRYLGVTNFIWLDGTAGLEITDDHIDGTARFANGDTIVTLEKQDFIVPTEYDILTRATDADGKPYKIVHLPLTAKEIPSIGEHGLYINYYAGNNAIVFPIFQDANDQKAIDIIQGLYPDKTVVPIDFTELYLDGGLAHCVTMQQPTL</sequence>
<keyword evidence="1" id="KW-0378">Hydrolase</keyword>
<evidence type="ECO:0000256" key="1">
    <source>
        <dbReference type="ARBA" id="ARBA00022801"/>
    </source>
</evidence>